<dbReference type="PROSITE" id="PS51257">
    <property type="entry name" value="PROKAR_LIPOPROTEIN"/>
    <property type="match status" value="1"/>
</dbReference>
<dbReference type="PATRIC" id="fig|83552.4.peg.2106"/>
<protein>
    <recommendedName>
        <fullName evidence="3">Lipoprotein</fullName>
    </recommendedName>
</protein>
<comment type="caution">
    <text evidence="1">The sequence shown here is derived from an EMBL/GenBank/DDBJ whole genome shotgun (WGS) entry which is preliminary data.</text>
</comment>
<reference evidence="1 2" key="1">
    <citation type="journal article" date="2014" name="Mol. Biol. Evol.">
        <title>Massive expansion of Ubiquitination-related gene families within the Chlamydiae.</title>
        <authorList>
            <person name="Domman D."/>
            <person name="Collingro A."/>
            <person name="Lagkouvardos I."/>
            <person name="Gehre L."/>
            <person name="Weinmaier T."/>
            <person name="Rattei T."/>
            <person name="Subtil A."/>
            <person name="Horn M."/>
        </authorList>
    </citation>
    <scope>NUCLEOTIDE SEQUENCE [LARGE SCALE GENOMIC DNA]</scope>
    <source>
        <strain evidence="1 2">OEW1</strain>
    </source>
</reference>
<name>A0A0C1C6I3_9BACT</name>
<evidence type="ECO:0000313" key="1">
    <source>
        <dbReference type="EMBL" id="KIA76745.1"/>
    </source>
</evidence>
<evidence type="ECO:0008006" key="3">
    <source>
        <dbReference type="Google" id="ProtNLM"/>
    </source>
</evidence>
<evidence type="ECO:0000313" key="2">
    <source>
        <dbReference type="Proteomes" id="UP000031307"/>
    </source>
</evidence>
<dbReference type="RefSeq" id="WP_013925656.1">
    <property type="nucleotide sequence ID" value="NZ_JASBUT010000020.1"/>
</dbReference>
<gene>
    <name evidence="1" type="ORF">DB43_HK00180</name>
</gene>
<dbReference type="Proteomes" id="UP000031307">
    <property type="component" value="Unassembled WGS sequence"/>
</dbReference>
<accession>A0A0C1C6I3</accession>
<organism evidence="1 2">
    <name type="scientific">Parachlamydia acanthamoebae</name>
    <dbReference type="NCBI Taxonomy" id="83552"/>
    <lineage>
        <taxon>Bacteria</taxon>
        <taxon>Pseudomonadati</taxon>
        <taxon>Chlamydiota</taxon>
        <taxon>Chlamydiia</taxon>
        <taxon>Parachlamydiales</taxon>
        <taxon>Parachlamydiaceae</taxon>
        <taxon>Parachlamydia</taxon>
    </lineage>
</organism>
<sequence>MRFWFILFLLFEGCASYKIPTSSFLASSCIYPTIDNTSFPQDATPSPQKQAALSHWLYRYIPRHRSQIKPYDVGHWLTWSLFGNDDDGIFGEEETAHYRPEYPISASKALCWSLRNPLHNFCFYVIGSAHRKNSEWTLLKMTKKGISIGDYSEEGKIVFADERSCFFAGLHGGKPFLSLRLCYFSHYRSDFYIGWRCRGNFGLKFNLLTKRPLRKTEEPLEKMTNS</sequence>
<dbReference type="AlphaFoldDB" id="A0A0C1C6I3"/>
<dbReference type="EMBL" id="JSAM01000106">
    <property type="protein sequence ID" value="KIA76745.1"/>
    <property type="molecule type" value="Genomic_DNA"/>
</dbReference>
<proteinExistence type="predicted"/>